<keyword evidence="3" id="KW-1185">Reference proteome</keyword>
<keyword evidence="1" id="KW-1133">Transmembrane helix</keyword>
<organism evidence="2 3">
    <name type="scientific">Cohaesibacter celericrescens</name>
    <dbReference type="NCBI Taxonomy" id="2067669"/>
    <lineage>
        <taxon>Bacteria</taxon>
        <taxon>Pseudomonadati</taxon>
        <taxon>Pseudomonadota</taxon>
        <taxon>Alphaproteobacteria</taxon>
        <taxon>Hyphomicrobiales</taxon>
        <taxon>Cohaesibacteraceae</taxon>
    </lineage>
</organism>
<feature type="transmembrane region" description="Helical" evidence="1">
    <location>
        <begin position="65"/>
        <end position="84"/>
    </location>
</feature>
<protein>
    <submittedName>
        <fullName evidence="2">DUF454 domain-containing protein</fullName>
    </submittedName>
</protein>
<dbReference type="PANTHER" id="PTHR35813">
    <property type="entry name" value="INNER MEMBRANE PROTEIN YBAN"/>
    <property type="match status" value="1"/>
</dbReference>
<accession>A0A2N5XT88</accession>
<comment type="caution">
    <text evidence="2">The sequence shown here is derived from an EMBL/GenBank/DDBJ whole genome shotgun (WGS) entry which is preliminary data.</text>
</comment>
<sequence>MVLGLLVSGIGIIGAFLPVLPSTVFFIFAAFCFARSSPRLENWILNHSLFGPPVTAWQEHGAIPLMAKYFAFLGMAFGFGSFLYFVAPDLWLLVVVALFFIGSAVYVGSRPSGPRSE</sequence>
<evidence type="ECO:0000313" key="3">
    <source>
        <dbReference type="Proteomes" id="UP000234881"/>
    </source>
</evidence>
<feature type="transmembrane region" description="Helical" evidence="1">
    <location>
        <begin position="90"/>
        <end position="108"/>
    </location>
</feature>
<name>A0A2N5XT88_9HYPH</name>
<dbReference type="PIRSF" id="PIRSF016789">
    <property type="entry name" value="DUF454"/>
    <property type="match status" value="1"/>
</dbReference>
<dbReference type="GO" id="GO:0005886">
    <property type="term" value="C:plasma membrane"/>
    <property type="evidence" value="ECO:0007669"/>
    <property type="project" value="TreeGrafter"/>
</dbReference>
<keyword evidence="1" id="KW-0812">Transmembrane</keyword>
<evidence type="ECO:0000313" key="2">
    <source>
        <dbReference type="EMBL" id="PLW77638.1"/>
    </source>
</evidence>
<feature type="transmembrane region" description="Helical" evidence="1">
    <location>
        <begin position="6"/>
        <end position="34"/>
    </location>
</feature>
<dbReference type="OrthoDB" id="9816293at2"/>
<proteinExistence type="predicted"/>
<dbReference type="EMBL" id="PKUQ01000016">
    <property type="protein sequence ID" value="PLW77638.1"/>
    <property type="molecule type" value="Genomic_DNA"/>
</dbReference>
<dbReference type="Pfam" id="PF04304">
    <property type="entry name" value="DUF454"/>
    <property type="match status" value="1"/>
</dbReference>
<keyword evidence="1" id="KW-0472">Membrane</keyword>
<dbReference type="Proteomes" id="UP000234881">
    <property type="component" value="Unassembled WGS sequence"/>
</dbReference>
<dbReference type="InterPro" id="IPR007401">
    <property type="entry name" value="DUF454"/>
</dbReference>
<dbReference type="PANTHER" id="PTHR35813:SF1">
    <property type="entry name" value="INNER MEMBRANE PROTEIN YBAN"/>
    <property type="match status" value="1"/>
</dbReference>
<gene>
    <name evidence="2" type="ORF">C0081_10080</name>
</gene>
<dbReference type="AlphaFoldDB" id="A0A2N5XT88"/>
<reference evidence="2 3" key="1">
    <citation type="submission" date="2018-01" db="EMBL/GenBank/DDBJ databases">
        <title>The draft genome sequence of Cohaesibacter sp. H1304.</title>
        <authorList>
            <person name="Wang N.-N."/>
            <person name="Du Z.-J."/>
        </authorList>
    </citation>
    <scope>NUCLEOTIDE SEQUENCE [LARGE SCALE GENOMIC DNA]</scope>
    <source>
        <strain evidence="2 3">H1304</strain>
    </source>
</reference>
<evidence type="ECO:0000256" key="1">
    <source>
        <dbReference type="SAM" id="Phobius"/>
    </source>
</evidence>